<protein>
    <submittedName>
        <fullName evidence="4">Flagellar hook-length control protein FliK</fullName>
    </submittedName>
</protein>
<accession>A0A432YN85</accession>
<dbReference type="InterPro" id="IPR038610">
    <property type="entry name" value="FliK-like_C_sf"/>
</dbReference>
<dbReference type="Gene3D" id="3.30.750.140">
    <property type="match status" value="1"/>
</dbReference>
<keyword evidence="4" id="KW-0282">Flagellum</keyword>
<keyword evidence="1" id="KW-0175">Coiled coil</keyword>
<name>A0A432YN85_9GAMM</name>
<evidence type="ECO:0000256" key="1">
    <source>
        <dbReference type="SAM" id="Coils"/>
    </source>
</evidence>
<dbReference type="AlphaFoldDB" id="A0A432YN85"/>
<feature type="compositionally biased region" description="Polar residues" evidence="2">
    <location>
        <begin position="116"/>
        <end position="130"/>
    </location>
</feature>
<keyword evidence="4" id="KW-0966">Cell projection</keyword>
<proteinExistence type="predicted"/>
<feature type="compositionally biased region" description="Low complexity" evidence="2">
    <location>
        <begin position="17"/>
        <end position="34"/>
    </location>
</feature>
<dbReference type="InterPro" id="IPR021136">
    <property type="entry name" value="Flagellar_hook_control-like_C"/>
</dbReference>
<keyword evidence="4" id="KW-0969">Cilium</keyword>
<feature type="region of interest" description="Disordered" evidence="2">
    <location>
        <begin position="47"/>
        <end position="73"/>
    </location>
</feature>
<dbReference type="EMBL" id="PIQA01000012">
    <property type="protein sequence ID" value="RUO62403.1"/>
    <property type="molecule type" value="Genomic_DNA"/>
</dbReference>
<feature type="region of interest" description="Disordered" evidence="2">
    <location>
        <begin position="16"/>
        <end position="35"/>
    </location>
</feature>
<dbReference type="Proteomes" id="UP000288361">
    <property type="component" value="Unassembled WGS sequence"/>
</dbReference>
<sequence length="579" mass="62436">MARIDKQNVATLARILTGPNTGTGSTPSGPRQPTLQIPATVFLPQARGSSGGNTQQAPQIQGAGWQWPNPPKALMAQLPSKLSPGTQLQLQISMTPGNKPVVQLVVTQALGKLPPSGNTQQGQPAPQTHTGQPQSAAPQAGAPKTQVAKVDIPITQLPPKLVKALVESSQATKLLKATSANKAASIQTPAANSLTPPTEKTLLNTGRPVQFSRGIAIKQAHQLSPQQFQQALQTLVAQIKAQLSTQPAVPPNNAANTSLKIPELSALIAKINTSVKAVPTPSTSTTSTMSGTQVAQAAQTASTLTTALRSPSNAIEQLVKVVLQQQPSGESMQRPEALQRWVSDWFSARPVSVQSNQQMGSLGKMLMMLLGLNLQQNSQQNSTQTNTQALPKQFTQALIQQVLNPSPEVAGDVRERINQLLLQLPQQQLQRLLQLFTGVLNSAQSAQARLQDSPMQQPEYFILLPTDPQKAGQNELLIRPEREPDTPEQEGRTLWLFTLRFELEATGALLVKGRYHPQGSSVDFYAESPSAQSIIEKHLEQLEKRLSDLEVNSVKFRVQQGRIPETLATQQSGIIRVKV</sequence>
<comment type="caution">
    <text evidence="4">The sequence shown here is derived from an EMBL/GenBank/DDBJ whole genome shotgun (WGS) entry which is preliminary data.</text>
</comment>
<evidence type="ECO:0000259" key="3">
    <source>
        <dbReference type="Pfam" id="PF02120"/>
    </source>
</evidence>
<organism evidence="4 5">
    <name type="scientific">Idiomarina piscisalsi</name>
    <dbReference type="NCBI Taxonomy" id="1096243"/>
    <lineage>
        <taxon>Bacteria</taxon>
        <taxon>Pseudomonadati</taxon>
        <taxon>Pseudomonadota</taxon>
        <taxon>Gammaproteobacteria</taxon>
        <taxon>Alteromonadales</taxon>
        <taxon>Idiomarinaceae</taxon>
        <taxon>Idiomarina</taxon>
    </lineage>
</organism>
<gene>
    <name evidence="4" type="ORF">CWI73_10310</name>
</gene>
<dbReference type="Pfam" id="PF02120">
    <property type="entry name" value="Flg_hook"/>
    <property type="match status" value="1"/>
</dbReference>
<feature type="coiled-coil region" evidence="1">
    <location>
        <begin position="532"/>
        <end position="559"/>
    </location>
</feature>
<feature type="region of interest" description="Disordered" evidence="2">
    <location>
        <begin position="112"/>
        <end position="147"/>
    </location>
</feature>
<evidence type="ECO:0000256" key="2">
    <source>
        <dbReference type="SAM" id="MobiDB-lite"/>
    </source>
</evidence>
<evidence type="ECO:0000313" key="4">
    <source>
        <dbReference type="EMBL" id="RUO62403.1"/>
    </source>
</evidence>
<reference evidence="4 5" key="1">
    <citation type="journal article" date="2011" name="Front. Microbiol.">
        <title>Genomic signatures of strain selection and enhancement in Bacillus atrophaeus var. globigii, a historical biowarfare simulant.</title>
        <authorList>
            <person name="Gibbons H.S."/>
            <person name="Broomall S.M."/>
            <person name="McNew L.A."/>
            <person name="Daligault H."/>
            <person name="Chapman C."/>
            <person name="Bruce D."/>
            <person name="Karavis M."/>
            <person name="Krepps M."/>
            <person name="McGregor P.A."/>
            <person name="Hong C."/>
            <person name="Park K.H."/>
            <person name="Akmal A."/>
            <person name="Feldman A."/>
            <person name="Lin J.S."/>
            <person name="Chang W.E."/>
            <person name="Higgs B.W."/>
            <person name="Demirev P."/>
            <person name="Lindquist J."/>
            <person name="Liem A."/>
            <person name="Fochler E."/>
            <person name="Read T.D."/>
            <person name="Tapia R."/>
            <person name="Johnson S."/>
            <person name="Bishop-Lilly K.A."/>
            <person name="Detter C."/>
            <person name="Han C."/>
            <person name="Sozhamannan S."/>
            <person name="Rosenzweig C.N."/>
            <person name="Skowronski E.W."/>
        </authorList>
    </citation>
    <scope>NUCLEOTIDE SEQUENCE [LARGE SCALE GENOMIC DNA]</scope>
    <source>
        <strain evidence="4 5">TPS4-2</strain>
    </source>
</reference>
<evidence type="ECO:0000313" key="5">
    <source>
        <dbReference type="Proteomes" id="UP000288361"/>
    </source>
</evidence>
<feature type="compositionally biased region" description="Low complexity" evidence="2">
    <location>
        <begin position="131"/>
        <end position="143"/>
    </location>
</feature>
<feature type="domain" description="Flagellar hook-length control protein-like C-terminal" evidence="3">
    <location>
        <begin position="490"/>
        <end position="561"/>
    </location>
</feature>